<accession>A0ABX1P8T5</accession>
<organism evidence="2 3">
    <name type="scientific">Brasilonema bromeliae SPC951</name>
    <dbReference type="NCBI Taxonomy" id="385972"/>
    <lineage>
        <taxon>Bacteria</taxon>
        <taxon>Bacillati</taxon>
        <taxon>Cyanobacteriota</taxon>
        <taxon>Cyanophyceae</taxon>
        <taxon>Nostocales</taxon>
        <taxon>Scytonemataceae</taxon>
        <taxon>Brasilonema</taxon>
        <taxon>Bromeliae group (in: Brasilonema)</taxon>
    </lineage>
</organism>
<dbReference type="SUPFAM" id="SSF54427">
    <property type="entry name" value="NTF2-like"/>
    <property type="match status" value="1"/>
</dbReference>
<keyword evidence="3" id="KW-1185">Reference proteome</keyword>
<dbReference type="Proteomes" id="UP000718564">
    <property type="component" value="Unassembled WGS sequence"/>
</dbReference>
<dbReference type="Pfam" id="PF12680">
    <property type="entry name" value="SnoaL_2"/>
    <property type="match status" value="1"/>
</dbReference>
<dbReference type="InterPro" id="IPR037401">
    <property type="entry name" value="SnoaL-like"/>
</dbReference>
<dbReference type="Gene3D" id="3.10.450.50">
    <property type="match status" value="1"/>
</dbReference>
<evidence type="ECO:0000313" key="2">
    <source>
        <dbReference type="EMBL" id="NMG20829.1"/>
    </source>
</evidence>
<evidence type="ECO:0000313" key="3">
    <source>
        <dbReference type="Proteomes" id="UP000718564"/>
    </source>
</evidence>
<reference evidence="2 3" key="1">
    <citation type="submission" date="2018-06" db="EMBL/GenBank/DDBJ databases">
        <title>Comparative genomics of Brasilonema spp. strains.</title>
        <authorList>
            <person name="Alvarenga D.O."/>
            <person name="Fiore M.F."/>
            <person name="Varani A.M."/>
        </authorList>
    </citation>
    <scope>NUCLEOTIDE SEQUENCE [LARGE SCALE GENOMIC DNA]</scope>
    <source>
        <strain evidence="2 3">SPC951</strain>
    </source>
</reference>
<gene>
    <name evidence="2" type="ORF">DP116_15715</name>
</gene>
<dbReference type="GO" id="GO:0016853">
    <property type="term" value="F:isomerase activity"/>
    <property type="evidence" value="ECO:0007669"/>
    <property type="project" value="UniProtKB-KW"/>
</dbReference>
<keyword evidence="2" id="KW-0413">Isomerase</keyword>
<comment type="caution">
    <text evidence="2">The sequence shown here is derived from an EMBL/GenBank/DDBJ whole genome shotgun (WGS) entry which is preliminary data.</text>
</comment>
<protein>
    <submittedName>
        <fullName evidence="2">Ketosteroid isomerase</fullName>
    </submittedName>
</protein>
<evidence type="ECO:0000259" key="1">
    <source>
        <dbReference type="Pfam" id="PF12680"/>
    </source>
</evidence>
<sequence length="136" mass="15230">MMNTQALVAQAYSAFNRRDIDGTLALMSENVSWPKASEGGRVVGKQDIRAYWTRQWAEFDGYVEVLQVIDREAGKVDVKVRLLVKNLKGDVLSDTELWHLYTIANGLIERMDIKEEGESNSDLGPSAAFSGHNRAK</sequence>
<feature type="domain" description="SnoaL-like" evidence="1">
    <location>
        <begin position="8"/>
        <end position="110"/>
    </location>
</feature>
<proteinExistence type="predicted"/>
<dbReference type="EMBL" id="QMEB01000117">
    <property type="protein sequence ID" value="NMG20829.1"/>
    <property type="molecule type" value="Genomic_DNA"/>
</dbReference>
<dbReference type="InterPro" id="IPR032710">
    <property type="entry name" value="NTF2-like_dom_sf"/>
</dbReference>
<name>A0ABX1P8T5_9CYAN</name>